<dbReference type="RefSeq" id="WP_151566221.1">
    <property type="nucleotide sequence ID" value="NZ_WBMT01000019.1"/>
</dbReference>
<proteinExistence type="predicted"/>
<evidence type="ECO:0000256" key="1">
    <source>
        <dbReference type="SAM" id="Phobius"/>
    </source>
</evidence>
<dbReference type="AlphaFoldDB" id="A0A6H9YSX2"/>
<name>A0A6H9YSX2_9ACTN</name>
<feature type="transmembrane region" description="Helical" evidence="1">
    <location>
        <begin position="75"/>
        <end position="93"/>
    </location>
</feature>
<dbReference type="Proteomes" id="UP000468735">
    <property type="component" value="Unassembled WGS sequence"/>
</dbReference>
<keyword evidence="1" id="KW-0812">Transmembrane</keyword>
<comment type="caution">
    <text evidence="2">The sequence shown here is derived from an EMBL/GenBank/DDBJ whole genome shotgun (WGS) entry which is preliminary data.</text>
</comment>
<evidence type="ECO:0008006" key="4">
    <source>
        <dbReference type="Google" id="ProtNLM"/>
    </source>
</evidence>
<accession>A0A6H9YSX2</accession>
<sequence>MAVLTVLLLPALFFGALGLLLVGAPSHPCPPEDAACADKPGLFEFAGFGLAGSGVALVAIFSAWRRRGLSPRRRIVILATGNALFLLWLAIWFDRLF</sequence>
<keyword evidence="3" id="KW-1185">Reference proteome</keyword>
<protein>
    <recommendedName>
        <fullName evidence="4">Transmembrane protein</fullName>
    </recommendedName>
</protein>
<organism evidence="2 3">
    <name type="scientific">Actinomadura rudentiformis</name>
    <dbReference type="NCBI Taxonomy" id="359158"/>
    <lineage>
        <taxon>Bacteria</taxon>
        <taxon>Bacillati</taxon>
        <taxon>Actinomycetota</taxon>
        <taxon>Actinomycetes</taxon>
        <taxon>Streptosporangiales</taxon>
        <taxon>Thermomonosporaceae</taxon>
        <taxon>Actinomadura</taxon>
    </lineage>
</organism>
<evidence type="ECO:0000313" key="2">
    <source>
        <dbReference type="EMBL" id="KAB2343418.1"/>
    </source>
</evidence>
<keyword evidence="1" id="KW-0472">Membrane</keyword>
<feature type="transmembrane region" description="Helical" evidence="1">
    <location>
        <begin position="42"/>
        <end position="63"/>
    </location>
</feature>
<evidence type="ECO:0000313" key="3">
    <source>
        <dbReference type="Proteomes" id="UP000468735"/>
    </source>
</evidence>
<reference evidence="2 3" key="1">
    <citation type="submission" date="2019-09" db="EMBL/GenBank/DDBJ databases">
        <title>Actinomadura physcomitrii sp. nov., a novel actinomycete isolated from moss [Physcomitrium sphaericum (Ludw) Fuernr].</title>
        <authorList>
            <person name="Zhuang X."/>
            <person name="Liu C."/>
        </authorList>
    </citation>
    <scope>NUCLEOTIDE SEQUENCE [LARGE SCALE GENOMIC DNA]</scope>
    <source>
        <strain evidence="2 3">HMC1</strain>
    </source>
</reference>
<dbReference type="OrthoDB" id="9998879at2"/>
<keyword evidence="1" id="KW-1133">Transmembrane helix</keyword>
<gene>
    <name evidence="2" type="ORF">F8566_35410</name>
</gene>
<dbReference type="EMBL" id="WBMT01000019">
    <property type="protein sequence ID" value="KAB2343418.1"/>
    <property type="molecule type" value="Genomic_DNA"/>
</dbReference>